<dbReference type="SMART" id="SM00256">
    <property type="entry name" value="FBOX"/>
    <property type="match status" value="1"/>
</dbReference>
<dbReference type="Pfam" id="PF12937">
    <property type="entry name" value="F-box-like"/>
    <property type="match status" value="1"/>
</dbReference>
<dbReference type="CDD" id="cd22091">
    <property type="entry name" value="F-box_FBXO11"/>
    <property type="match status" value="1"/>
</dbReference>
<dbReference type="InterPro" id="IPR036047">
    <property type="entry name" value="F-box-like_dom_sf"/>
</dbReference>
<keyword evidence="5" id="KW-1185">Reference proteome</keyword>
<dbReference type="GO" id="GO:0006511">
    <property type="term" value="P:ubiquitin-dependent protein catabolic process"/>
    <property type="evidence" value="ECO:0007669"/>
    <property type="project" value="TreeGrafter"/>
</dbReference>
<dbReference type="PANTHER" id="PTHR22990">
    <property type="entry name" value="F-BOX ONLY PROTEIN"/>
    <property type="match status" value="1"/>
</dbReference>
<feature type="compositionally biased region" description="Basic residues" evidence="2">
    <location>
        <begin position="12"/>
        <end position="22"/>
    </location>
</feature>
<protein>
    <submittedName>
        <fullName evidence="4">F-box only protein 11</fullName>
    </submittedName>
</protein>
<feature type="region of interest" description="Disordered" evidence="2">
    <location>
        <begin position="1"/>
        <end position="108"/>
    </location>
</feature>
<evidence type="ECO:0000256" key="2">
    <source>
        <dbReference type="SAM" id="MobiDB-lite"/>
    </source>
</evidence>
<dbReference type="GO" id="GO:0042981">
    <property type="term" value="P:regulation of apoptotic process"/>
    <property type="evidence" value="ECO:0007669"/>
    <property type="project" value="TreeGrafter"/>
</dbReference>
<evidence type="ECO:0000259" key="3">
    <source>
        <dbReference type="PROSITE" id="PS50181"/>
    </source>
</evidence>
<dbReference type="STRING" id="407821.A0A087SWK9"/>
<evidence type="ECO:0000313" key="4">
    <source>
        <dbReference type="EMBL" id="KFM57248.1"/>
    </source>
</evidence>
<dbReference type="OMA" id="ECEMANP"/>
<proteinExistence type="predicted"/>
<gene>
    <name evidence="4" type="ORF">X975_25426</name>
</gene>
<sequence>MSTSSARLTRQNVRKTRKKNFKRTVFSRSSNPGRDLESHIIYSPPGASTSGINSPHQSPYALRRKLSPQEPSSPGSSSNGVLSSDSMCNHSSAPRKRQKRVFSSSQSTIDDTGEAAHYLLYELPDEVLLTIFSYLLEQDLCRVAQVCKRFHIISSDTELWKTLYQNVYEYDLPLFNPEPKVFEFAQAEDCKYENPWKESFKQLYRGLHVRPGYQEQYDSNPEHYRGRNITYFDTIESAFNYSEELENPLIFIHAGVYKGEFLIIDTNVAMIGAAPGNVAENVILER</sequence>
<dbReference type="InterPro" id="IPR001810">
    <property type="entry name" value="F-box_dom"/>
</dbReference>
<dbReference type="Proteomes" id="UP000054359">
    <property type="component" value="Unassembled WGS sequence"/>
</dbReference>
<dbReference type="FunFam" id="1.20.1280.50:FF:000003">
    <property type="entry name" value="F-box only protein 11"/>
    <property type="match status" value="1"/>
</dbReference>
<dbReference type="Gene3D" id="1.20.1280.50">
    <property type="match status" value="1"/>
</dbReference>
<accession>A0A087SWK9</accession>
<dbReference type="AlphaFoldDB" id="A0A087SWK9"/>
<feature type="compositionally biased region" description="Polar residues" evidence="2">
    <location>
        <begin position="1"/>
        <end position="11"/>
    </location>
</feature>
<organism evidence="4 5">
    <name type="scientific">Stegodyphus mimosarum</name>
    <name type="common">African social velvet spider</name>
    <dbReference type="NCBI Taxonomy" id="407821"/>
    <lineage>
        <taxon>Eukaryota</taxon>
        <taxon>Metazoa</taxon>
        <taxon>Ecdysozoa</taxon>
        <taxon>Arthropoda</taxon>
        <taxon>Chelicerata</taxon>
        <taxon>Arachnida</taxon>
        <taxon>Araneae</taxon>
        <taxon>Araneomorphae</taxon>
        <taxon>Entelegynae</taxon>
        <taxon>Eresoidea</taxon>
        <taxon>Eresidae</taxon>
        <taxon>Stegodyphus</taxon>
    </lineage>
</organism>
<dbReference type="OrthoDB" id="427974at2759"/>
<feature type="non-terminal residue" evidence="4">
    <location>
        <position position="286"/>
    </location>
</feature>
<dbReference type="SUPFAM" id="SSF81383">
    <property type="entry name" value="F-box domain"/>
    <property type="match status" value="1"/>
</dbReference>
<dbReference type="PROSITE" id="PS50181">
    <property type="entry name" value="FBOX"/>
    <property type="match status" value="1"/>
</dbReference>
<feature type="compositionally biased region" description="Polar residues" evidence="2">
    <location>
        <begin position="46"/>
        <end position="57"/>
    </location>
</feature>
<keyword evidence="1" id="KW-0677">Repeat</keyword>
<evidence type="ECO:0000256" key="1">
    <source>
        <dbReference type="ARBA" id="ARBA00022737"/>
    </source>
</evidence>
<dbReference type="PANTHER" id="PTHR22990:SF20">
    <property type="entry name" value="F-BOX ONLY PROTEIN 11"/>
    <property type="match status" value="1"/>
</dbReference>
<dbReference type="InterPro" id="IPR047505">
    <property type="entry name" value="F-box_FBXO11"/>
</dbReference>
<feature type="compositionally biased region" description="Low complexity" evidence="2">
    <location>
        <begin position="68"/>
        <end position="86"/>
    </location>
</feature>
<dbReference type="InterPro" id="IPR051550">
    <property type="entry name" value="SCF-Subunits/Alg-Epimerases"/>
</dbReference>
<reference evidence="4 5" key="1">
    <citation type="submission" date="2013-11" db="EMBL/GenBank/DDBJ databases">
        <title>Genome sequencing of Stegodyphus mimosarum.</title>
        <authorList>
            <person name="Bechsgaard J."/>
        </authorList>
    </citation>
    <scope>NUCLEOTIDE SEQUENCE [LARGE SCALE GENOMIC DNA]</scope>
</reference>
<dbReference type="EMBL" id="KK112276">
    <property type="protein sequence ID" value="KFM57248.1"/>
    <property type="molecule type" value="Genomic_DNA"/>
</dbReference>
<feature type="domain" description="F-box" evidence="3">
    <location>
        <begin position="117"/>
        <end position="163"/>
    </location>
</feature>
<evidence type="ECO:0000313" key="5">
    <source>
        <dbReference type="Proteomes" id="UP000054359"/>
    </source>
</evidence>
<name>A0A087SWK9_STEMI</name>